<dbReference type="Proteomes" id="UP001497744">
    <property type="component" value="Unassembled WGS sequence"/>
</dbReference>
<dbReference type="Pfam" id="PF12785">
    <property type="entry name" value="VESA1_N"/>
    <property type="match status" value="2"/>
</dbReference>
<evidence type="ECO:0000256" key="2">
    <source>
        <dbReference type="SAM" id="MobiDB-lite"/>
    </source>
</evidence>
<dbReference type="EMBL" id="BPLF01000001">
    <property type="protein sequence ID" value="GIX61463.1"/>
    <property type="molecule type" value="Genomic_DNA"/>
</dbReference>
<dbReference type="InterPro" id="IPR024751">
    <property type="entry name" value="VESA1"/>
</dbReference>
<name>A0AAV4LNJ4_BABCB</name>
<keyword evidence="4" id="KW-1185">Reference proteome</keyword>
<feature type="region of interest" description="Disordered" evidence="2">
    <location>
        <begin position="290"/>
        <end position="321"/>
    </location>
</feature>
<feature type="coiled-coil region" evidence="1">
    <location>
        <begin position="601"/>
        <end position="628"/>
    </location>
</feature>
<feature type="compositionally biased region" description="Polar residues" evidence="2">
    <location>
        <begin position="290"/>
        <end position="300"/>
    </location>
</feature>
<dbReference type="RefSeq" id="XP_067713534.1">
    <property type="nucleotide sequence ID" value="XM_067857433.1"/>
</dbReference>
<reference evidence="3 4" key="1">
    <citation type="submission" date="2021-06" db="EMBL/GenBank/DDBJ databases">
        <title>Genome sequence of Babesia caballi.</title>
        <authorList>
            <person name="Yamagishi J."/>
            <person name="Kidaka T."/>
            <person name="Ochi A."/>
        </authorList>
    </citation>
    <scope>NUCLEOTIDE SEQUENCE [LARGE SCALE GENOMIC DNA]</scope>
    <source>
        <strain evidence="3">USDA-D6B2</strain>
    </source>
</reference>
<gene>
    <name evidence="3" type="ORF">BcabD6B2_08980</name>
</gene>
<organism evidence="3 4">
    <name type="scientific">Babesia caballi</name>
    <dbReference type="NCBI Taxonomy" id="5871"/>
    <lineage>
        <taxon>Eukaryota</taxon>
        <taxon>Sar</taxon>
        <taxon>Alveolata</taxon>
        <taxon>Apicomplexa</taxon>
        <taxon>Aconoidasida</taxon>
        <taxon>Piroplasmida</taxon>
        <taxon>Babesiidae</taxon>
        <taxon>Babesia</taxon>
    </lineage>
</organism>
<dbReference type="AlphaFoldDB" id="A0AAV4LNJ4"/>
<dbReference type="GeneID" id="94192946"/>
<evidence type="ECO:0000313" key="4">
    <source>
        <dbReference type="Proteomes" id="UP001497744"/>
    </source>
</evidence>
<evidence type="ECO:0000313" key="3">
    <source>
        <dbReference type="EMBL" id="GIX61463.1"/>
    </source>
</evidence>
<keyword evidence="1" id="KW-0175">Coiled coil</keyword>
<evidence type="ECO:0000256" key="1">
    <source>
        <dbReference type="SAM" id="Coils"/>
    </source>
</evidence>
<accession>A0AAV4LNJ4</accession>
<proteinExistence type="predicted"/>
<feature type="compositionally biased region" description="Low complexity" evidence="2">
    <location>
        <begin position="308"/>
        <end position="321"/>
    </location>
</feature>
<protein>
    <submittedName>
        <fullName evidence="3">Variant erythrocyte surface antigen-1 family protein</fullName>
    </submittedName>
</protein>
<comment type="caution">
    <text evidence="3">The sequence shown here is derived from an EMBL/GenBank/DDBJ whole genome shotgun (WGS) entry which is preliminary data.</text>
</comment>
<sequence length="1248" mass="134847">MGEKKLTEPPKDLKEAIDWITWVCGYGQGAHDMKTKLAAAVNSLTDFKTAFKGKFGTVEDPTGLIKKFADGLGYGFLGYNGQGTDDFSGSGIVASNGKYKSAYHNCNWSSDGGPDYAKTFLFLAPLVYYFVTFLYWTCKNKWRNKTIQNIGSVSPLFFFMVKMGFKTTELQNIKGSHIADRLGGHDGFSELVEAYGSGGSSSYSTFIEKLESNGPKNALSFPLASCKRFSYAYLKSRGNGADVTAAIDDIKGELPKLSASNDTSSTSEVSDLQQKIVTLLGKIKTFNPNSVSSPAGSSEPGSDGLQKAGSSGTGSVSSSQSSSAGPAVGGFLGVGALGAGVAYGLNLDCLVHLIRGQLCVVHGRYNDLTLPLYSPLSASLDLSPDCPSNLKEAIDWILRVTGKDGSGGNVYGQKLAQAVTGLPGFTDAITAAAKKLKESGGDGDNVSQALKQLQNDTTLGQIIGKLAEGLATFIGYQNGTIKYSSSGIGLPNDPRERLGDAVLGFLSKVLEQLKTYSEKKYVNRLQLQGDNGNITKAMSALKGGVGGGQQGFNTAILTAKSALESVNYTNISTVWNQLKDVNSYNGPNDLESLANQVKTYLNGVLQQLKQVQGIRSKAENEVSTLKSKLDTFITHLSSQKTNKPFNFGEKEVDGQKGLKQQLDAVVSANRVLNGVLHNVSDDSSRYLISAVIVGTDSFLSQLKKVHYTSYYQGVAVETSGWSGGSSNDGQKCAKILLGCLPMIFSALSYLYWRCDLTHGNGKWNDMPLRGGQNGKDDLKDFLYSMAYGSSILSGSKSGQSVSRALEKFKDFTAGMETAKKSYPDFLKELQKTGRDKLYGQDSLASSTDHSMSILYSTATLYFTGKQIQGANNAEASPSTIREMLYFLAALPFSSEVGELEKHIGNLLSKPLLVSIAGINTTKPLFLTANNINSHLSTTVCLSATSMLGRFQGPGYVGKDNDPFLHNLYSNSIGLRYPSGAALFRCLTGCTYAVQFQMMFLLQQCSGKYSETCGWRDCRFGQGLTNMSVESHLCSVFTKCRTKGCAHDGKKPNATPKCNHSTDCGQKYPSHLQAFLTDNLKGFSRGHPSETSDHLNNHPPGYMCHVKMGFSPATLRKDSGAKGYHIYVALSYICASATSPFRQFGANLLCLTERTPRILGAFFGFHWQMVAARQSSSVLAEIMAYITDVFLQDADKKNFIVAITQMNASKYSDTITHNDLMSLYSPGSSGRNYGPYLEPLSFDRHRLFT</sequence>